<dbReference type="InterPro" id="IPR012724">
    <property type="entry name" value="DnaJ"/>
</dbReference>
<evidence type="ECO:0000256" key="2">
    <source>
        <dbReference type="ARBA" id="ARBA00022737"/>
    </source>
</evidence>
<accession>A0A7T1AP59</accession>
<keyword evidence="3" id="KW-0863">Zinc-finger</keyword>
<dbReference type="Gene3D" id="2.60.260.20">
    <property type="entry name" value="Urease metallochaperone UreE, N-terminal domain"/>
    <property type="match status" value="2"/>
</dbReference>
<keyword evidence="1 6" id="KW-0479">Metal-binding</keyword>
<dbReference type="EMBL" id="CP065383">
    <property type="protein sequence ID" value="QPM69515.1"/>
    <property type="molecule type" value="Genomic_DNA"/>
</dbReference>
<sequence length="348" mass="40255">MEFKDYYQILGLNRNADDKEIKKTYRRLARKYHPDLNPGNKDAEKRFKEINEAYEVLGDPEKRKRYDELGSAWNSYGQRDTEQFWKDYYNKYGSGGTSYQQTYSSNFEGTDFSDFFRTFFGDLFGGSSARTHTTRFRSTKRNDWMNGYPQEHVAESSSHPIEISFMESILGTRKNFHLEFEESCPQCGGQNQNCSTCNGRGIVKRKKTVDISIPAGIQDGGKLRVPGVLNGRDLYLVVKIQSHPFFRREKNDIHLDLPLTLYETLLGTEVEVPTIKGRVKMKIPPETQNGVILRLRGLGIKDRKTGLMGDQLVKIRVVLPTHLDEKEKRLFLDLSAMRKENPRSHLFI</sequence>
<dbReference type="Pfam" id="PF00226">
    <property type="entry name" value="DnaJ"/>
    <property type="match status" value="1"/>
</dbReference>
<dbReference type="SMART" id="SM00271">
    <property type="entry name" value="DnaJ"/>
    <property type="match status" value="1"/>
</dbReference>
<proteinExistence type="inferred from homology"/>
<keyword evidence="2 6" id="KW-0677">Repeat</keyword>
<dbReference type="SUPFAM" id="SSF49493">
    <property type="entry name" value="HSP40/DnaJ peptide-binding domain"/>
    <property type="match status" value="2"/>
</dbReference>
<dbReference type="InterPro" id="IPR001623">
    <property type="entry name" value="DnaJ_domain"/>
</dbReference>
<dbReference type="Proteomes" id="UP000594463">
    <property type="component" value="Chromosome"/>
</dbReference>
<keyword evidence="9" id="KW-1185">Reference proteome</keyword>
<dbReference type="Pfam" id="PF01556">
    <property type="entry name" value="DnaJ_C"/>
    <property type="match status" value="1"/>
</dbReference>
<reference evidence="8 9" key="1">
    <citation type="journal article" date="2021" name="Nat. Commun.">
        <title>Isolation of a member of the candidate phylum Atribacteria reveals a unique cell membrane structure.</title>
        <authorList>
            <person name="Taiki K."/>
            <person name="Nobu M.K."/>
            <person name="Kusada H."/>
            <person name="Meng X.-Y."/>
            <person name="Hosoki N."/>
            <person name="Uematsu K."/>
            <person name="Yoshioka H."/>
            <person name="Kamagata Y."/>
            <person name="Tamaki H."/>
        </authorList>
    </citation>
    <scope>NUCLEOTIDE SEQUENCE [LARGE SCALE GENOMIC DNA]</scope>
    <source>
        <strain evidence="8 9">RT761</strain>
    </source>
</reference>
<dbReference type="KEGG" id="alam:RT761_02748"/>
<dbReference type="PANTHER" id="PTHR43096">
    <property type="entry name" value="DNAJ HOMOLOG 1, MITOCHONDRIAL-RELATED"/>
    <property type="match status" value="1"/>
</dbReference>
<dbReference type="CDD" id="cd06257">
    <property type="entry name" value="DnaJ"/>
    <property type="match status" value="1"/>
</dbReference>
<feature type="binding site" evidence="6">
    <location>
        <position position="187"/>
    </location>
    <ligand>
        <name>Zn(2+)</name>
        <dbReference type="ChEBI" id="CHEBI:29105"/>
        <label>1</label>
    </ligand>
</feature>
<keyword evidence="6" id="KW-0346">Stress response</keyword>
<dbReference type="PRINTS" id="PR00625">
    <property type="entry name" value="JDOMAIN"/>
</dbReference>
<keyword evidence="4 6" id="KW-0862">Zinc</keyword>
<dbReference type="InterPro" id="IPR018253">
    <property type="entry name" value="DnaJ_domain_CS"/>
</dbReference>
<dbReference type="GO" id="GO:0005524">
    <property type="term" value="F:ATP binding"/>
    <property type="evidence" value="ECO:0007669"/>
    <property type="project" value="InterPro"/>
</dbReference>
<dbReference type="GO" id="GO:0006260">
    <property type="term" value="P:DNA replication"/>
    <property type="evidence" value="ECO:0007669"/>
    <property type="project" value="UniProtKB-KW"/>
</dbReference>
<dbReference type="GO" id="GO:0042026">
    <property type="term" value="P:protein refolding"/>
    <property type="evidence" value="ECO:0007669"/>
    <property type="project" value="TreeGrafter"/>
</dbReference>
<comment type="subcellular location">
    <subcellularLocation>
        <location evidence="6">Cytoplasm</location>
    </subcellularLocation>
</comment>
<dbReference type="PANTHER" id="PTHR43096:SF52">
    <property type="entry name" value="DNAJ HOMOLOG 1, MITOCHONDRIAL-RELATED"/>
    <property type="match status" value="1"/>
</dbReference>
<evidence type="ECO:0000256" key="4">
    <source>
        <dbReference type="ARBA" id="ARBA00022833"/>
    </source>
</evidence>
<dbReference type="InterPro" id="IPR002939">
    <property type="entry name" value="DnaJ_C"/>
</dbReference>
<feature type="binding site" evidence="6">
    <location>
        <position position="194"/>
    </location>
    <ligand>
        <name>Zn(2+)</name>
        <dbReference type="ChEBI" id="CHEBI:29105"/>
        <label>1</label>
    </ligand>
</feature>
<organism evidence="8 9">
    <name type="scientific">Atribacter laminatus</name>
    <dbReference type="NCBI Taxonomy" id="2847778"/>
    <lineage>
        <taxon>Bacteria</taxon>
        <taxon>Pseudomonadati</taxon>
        <taxon>Atribacterota</taxon>
        <taxon>Atribacteria</taxon>
        <taxon>Atribacterales</taxon>
        <taxon>Atribacteraceae</taxon>
        <taxon>Atribacter</taxon>
    </lineage>
</organism>
<comment type="function">
    <text evidence="6">Participates actively in the response to hyperosmotic and heat shock by preventing the aggregation of stress-denatured proteins and by disaggregating proteins, also in an autonomous, DnaK-independent fashion. Unfolded proteins bind initially to DnaJ; upon interaction with the DnaJ-bound protein, DnaK hydrolyzes its bound ATP, resulting in the formation of a stable complex. GrpE releases ADP from DnaK; ATP binding to DnaK triggers the release of the substrate protein, thus completing the reaction cycle. Several rounds of ATP-dependent interactions between DnaJ, DnaK and GrpE are required for fully efficient folding. Also involved, together with DnaK and GrpE, in the DNA replication of plasmids through activation of initiation proteins.</text>
</comment>
<dbReference type="Gene3D" id="1.10.287.110">
    <property type="entry name" value="DnaJ domain"/>
    <property type="match status" value="1"/>
</dbReference>
<comment type="domain">
    <text evidence="6">The J domain is necessary and sufficient to stimulate DnaK ATPase activity. Zinc center 1 plays an important role in the autonomous, DnaK-independent chaperone activity of DnaJ. Zinc center 2 is essential for interaction with DnaK and for DnaJ activity.</text>
</comment>
<name>A0A7T1AP59_ATRLM</name>
<comment type="caution">
    <text evidence="6">Lacks conserved residue(s) required for the propagation of feature annotation.</text>
</comment>
<evidence type="ECO:0000256" key="1">
    <source>
        <dbReference type="ARBA" id="ARBA00022723"/>
    </source>
</evidence>
<dbReference type="RefSeq" id="WP_218111991.1">
    <property type="nucleotide sequence ID" value="NZ_CP065383.1"/>
</dbReference>
<dbReference type="GO" id="GO:0009408">
    <property type="term" value="P:response to heat"/>
    <property type="evidence" value="ECO:0007669"/>
    <property type="project" value="InterPro"/>
</dbReference>
<evidence type="ECO:0000256" key="3">
    <source>
        <dbReference type="ARBA" id="ARBA00022771"/>
    </source>
</evidence>
<dbReference type="GO" id="GO:0051082">
    <property type="term" value="F:unfolded protein binding"/>
    <property type="evidence" value="ECO:0007669"/>
    <property type="project" value="UniProtKB-UniRule"/>
</dbReference>
<dbReference type="GO" id="GO:0005737">
    <property type="term" value="C:cytoplasm"/>
    <property type="evidence" value="ECO:0007669"/>
    <property type="project" value="UniProtKB-SubCell"/>
</dbReference>
<dbReference type="HAMAP" id="MF_01152">
    <property type="entry name" value="DnaJ"/>
    <property type="match status" value="1"/>
</dbReference>
<comment type="similarity">
    <text evidence="6">Belongs to the DnaJ family.</text>
</comment>
<feature type="binding site" evidence="6">
    <location>
        <position position="194"/>
    </location>
    <ligand>
        <name>Zn(2+)</name>
        <dbReference type="ChEBI" id="CHEBI:29105"/>
        <label>2</label>
    </ligand>
</feature>
<keyword evidence="5 6" id="KW-0143">Chaperone</keyword>
<feature type="domain" description="J" evidence="7">
    <location>
        <begin position="5"/>
        <end position="70"/>
    </location>
</feature>
<evidence type="ECO:0000313" key="8">
    <source>
        <dbReference type="EMBL" id="QPM69515.1"/>
    </source>
</evidence>
<dbReference type="AlphaFoldDB" id="A0A7T1AP59"/>
<protein>
    <recommendedName>
        <fullName evidence="6">Chaperone protein DnaJ</fullName>
    </recommendedName>
</protein>
<dbReference type="FunFam" id="2.60.260.20:FF:000005">
    <property type="entry name" value="Chaperone protein dnaJ 1, mitochondrial"/>
    <property type="match status" value="1"/>
</dbReference>
<dbReference type="InterPro" id="IPR008971">
    <property type="entry name" value="HSP40/DnaJ_pept-bd"/>
</dbReference>
<evidence type="ECO:0000256" key="5">
    <source>
        <dbReference type="ARBA" id="ARBA00023186"/>
    </source>
</evidence>
<dbReference type="InterPro" id="IPR036869">
    <property type="entry name" value="J_dom_sf"/>
</dbReference>
<keyword evidence="6" id="KW-0963">Cytoplasm</keyword>
<comment type="subunit">
    <text evidence="6">Homodimer.</text>
</comment>
<dbReference type="CDD" id="cd10747">
    <property type="entry name" value="DnaJ_C"/>
    <property type="match status" value="1"/>
</dbReference>
<gene>
    <name evidence="8" type="primary">dnaJ_2</name>
    <name evidence="6" type="synonym">dnaJ</name>
    <name evidence="8" type="ORF">RT761_02748</name>
</gene>
<evidence type="ECO:0000313" key="9">
    <source>
        <dbReference type="Proteomes" id="UP000594463"/>
    </source>
</evidence>
<comment type="cofactor">
    <cofactor evidence="6">
        <name>Zn(2+)</name>
        <dbReference type="ChEBI" id="CHEBI:29105"/>
    </cofactor>
    <text evidence="6">Binds 2 Zn(2+) ions per monomer.</text>
</comment>
<dbReference type="PROSITE" id="PS00636">
    <property type="entry name" value="DNAJ_1"/>
    <property type="match status" value="1"/>
</dbReference>
<dbReference type="PROSITE" id="PS50076">
    <property type="entry name" value="DNAJ_2"/>
    <property type="match status" value="1"/>
</dbReference>
<feature type="binding site" evidence="6">
    <location>
        <position position="184"/>
    </location>
    <ligand>
        <name>Zn(2+)</name>
        <dbReference type="ChEBI" id="CHEBI:29105"/>
        <label>1</label>
    </ligand>
</feature>
<evidence type="ECO:0000256" key="6">
    <source>
        <dbReference type="HAMAP-Rule" id="MF_01152"/>
    </source>
</evidence>
<evidence type="ECO:0000259" key="7">
    <source>
        <dbReference type="PROSITE" id="PS50076"/>
    </source>
</evidence>
<keyword evidence="6" id="KW-0235">DNA replication</keyword>
<dbReference type="SUPFAM" id="SSF46565">
    <property type="entry name" value="Chaperone J-domain"/>
    <property type="match status" value="1"/>
</dbReference>
<feature type="binding site" evidence="6">
    <location>
        <position position="197"/>
    </location>
    <ligand>
        <name>Zn(2+)</name>
        <dbReference type="ChEBI" id="CHEBI:29105"/>
        <label>1</label>
    </ligand>
</feature>
<dbReference type="GO" id="GO:0008270">
    <property type="term" value="F:zinc ion binding"/>
    <property type="evidence" value="ECO:0007669"/>
    <property type="project" value="UniProtKB-UniRule"/>
</dbReference>